<name>A0AAW6D3W1_9FIRM</name>
<dbReference type="Proteomes" id="UP001210809">
    <property type="component" value="Unassembled WGS sequence"/>
</dbReference>
<gene>
    <name evidence="1" type="ORF">PNE09_12305</name>
</gene>
<accession>A0AAW6D3W1</accession>
<protein>
    <submittedName>
        <fullName evidence="1">Uncharacterized protein</fullName>
    </submittedName>
</protein>
<reference evidence="1" key="1">
    <citation type="submission" date="2023-01" db="EMBL/GenBank/DDBJ databases">
        <title>Human gut microbiome strain richness.</title>
        <authorList>
            <person name="Chen-Liaw A."/>
        </authorList>
    </citation>
    <scope>NUCLEOTIDE SEQUENCE</scope>
    <source>
        <strain evidence="1">1001283st1_G1_1001283B150217_161031</strain>
    </source>
</reference>
<proteinExistence type="predicted"/>
<evidence type="ECO:0000313" key="1">
    <source>
        <dbReference type="EMBL" id="MDB8004834.1"/>
    </source>
</evidence>
<evidence type="ECO:0000313" key="2">
    <source>
        <dbReference type="Proteomes" id="UP001210809"/>
    </source>
</evidence>
<sequence>MKKVQVTGRQNIRIPNGKLHDDAGLKALDGIITEVYYIDSDSRKEIEDCIDRFYIKHPGFDTVQAILVE</sequence>
<organism evidence="1 2">
    <name type="scientific">[Eubacterium] siraeum</name>
    <dbReference type="NCBI Taxonomy" id="39492"/>
    <lineage>
        <taxon>Bacteria</taxon>
        <taxon>Bacillati</taxon>
        <taxon>Bacillota</taxon>
        <taxon>Clostridia</taxon>
        <taxon>Eubacteriales</taxon>
        <taxon>Oscillospiraceae</taxon>
        <taxon>Oscillospiraceae incertae sedis</taxon>
    </lineage>
</organism>
<dbReference type="AlphaFoldDB" id="A0AAW6D3W1"/>
<dbReference type="EMBL" id="JAQLXW010000024">
    <property type="protein sequence ID" value="MDB8004834.1"/>
    <property type="molecule type" value="Genomic_DNA"/>
</dbReference>
<comment type="caution">
    <text evidence="1">The sequence shown here is derived from an EMBL/GenBank/DDBJ whole genome shotgun (WGS) entry which is preliminary data.</text>
</comment>